<gene>
    <name evidence="1" type="ORF">ACFOUY_09125</name>
</gene>
<protein>
    <submittedName>
        <fullName evidence="1">Mobilization protein</fullName>
    </submittedName>
</protein>
<dbReference type="Proteomes" id="UP001595792">
    <property type="component" value="Unassembled WGS sequence"/>
</dbReference>
<keyword evidence="2" id="KW-1185">Reference proteome</keyword>
<sequence>MPRRKAKNKDNLVNRPIIIRITEETFSKLEEIRQSSNCQSIGEVARNILTRKKILMLHRDISMDGPMEELASIRMELKAIGININQQTRYFHCSKSEVERSFHFIKTVGMYKGIDGKVDRLLEIVGKLTLKWLTDN</sequence>
<evidence type="ECO:0000313" key="2">
    <source>
        <dbReference type="Proteomes" id="UP001595792"/>
    </source>
</evidence>
<organism evidence="1 2">
    <name type="scientific">Pedobacter jamesrossensis</name>
    <dbReference type="NCBI Taxonomy" id="1908238"/>
    <lineage>
        <taxon>Bacteria</taxon>
        <taxon>Pseudomonadati</taxon>
        <taxon>Bacteroidota</taxon>
        <taxon>Sphingobacteriia</taxon>
        <taxon>Sphingobacteriales</taxon>
        <taxon>Sphingobacteriaceae</taxon>
        <taxon>Pedobacter</taxon>
    </lineage>
</organism>
<proteinExistence type="predicted"/>
<accession>A0ABV8NLW9</accession>
<dbReference type="EMBL" id="JBHSBY010000072">
    <property type="protein sequence ID" value="MFC4196858.1"/>
    <property type="molecule type" value="Genomic_DNA"/>
</dbReference>
<dbReference type="RefSeq" id="WP_378960198.1">
    <property type="nucleotide sequence ID" value="NZ_JBHRXC010000016.1"/>
</dbReference>
<name>A0ABV8NLW9_9SPHI</name>
<reference evidence="2" key="1">
    <citation type="journal article" date="2019" name="Int. J. Syst. Evol. Microbiol.">
        <title>The Global Catalogue of Microorganisms (GCM) 10K type strain sequencing project: providing services to taxonomists for standard genome sequencing and annotation.</title>
        <authorList>
            <consortium name="The Broad Institute Genomics Platform"/>
            <consortium name="The Broad Institute Genome Sequencing Center for Infectious Disease"/>
            <person name="Wu L."/>
            <person name="Ma J."/>
        </authorList>
    </citation>
    <scope>NUCLEOTIDE SEQUENCE [LARGE SCALE GENOMIC DNA]</scope>
    <source>
        <strain evidence="2">CCM 8689</strain>
    </source>
</reference>
<comment type="caution">
    <text evidence="1">The sequence shown here is derived from an EMBL/GenBank/DDBJ whole genome shotgun (WGS) entry which is preliminary data.</text>
</comment>
<evidence type="ECO:0000313" key="1">
    <source>
        <dbReference type="EMBL" id="MFC4196858.1"/>
    </source>
</evidence>